<dbReference type="EMBL" id="QQAY01000024">
    <property type="protein sequence ID" value="RDI36929.1"/>
    <property type="molecule type" value="Genomic_DNA"/>
</dbReference>
<protein>
    <submittedName>
        <fullName evidence="2">Uncharacterized protein</fullName>
    </submittedName>
</protein>
<keyword evidence="1" id="KW-0472">Membrane</keyword>
<dbReference type="RefSeq" id="WP_114747254.1">
    <property type="nucleotide sequence ID" value="NZ_QQAY01000024.1"/>
</dbReference>
<keyword evidence="3" id="KW-1185">Reference proteome</keyword>
<organism evidence="2 3">
    <name type="scientific">Falsibacillus pallidus</name>
    <dbReference type="NCBI Taxonomy" id="493781"/>
    <lineage>
        <taxon>Bacteria</taxon>
        <taxon>Bacillati</taxon>
        <taxon>Bacillota</taxon>
        <taxon>Bacilli</taxon>
        <taxon>Bacillales</taxon>
        <taxon>Bacillaceae</taxon>
        <taxon>Falsibacillus</taxon>
    </lineage>
</organism>
<dbReference type="OrthoDB" id="2390218at2"/>
<name>A0A370G247_9BACI</name>
<keyword evidence="1" id="KW-0812">Transmembrane</keyword>
<feature type="transmembrane region" description="Helical" evidence="1">
    <location>
        <begin position="23"/>
        <end position="47"/>
    </location>
</feature>
<keyword evidence="1" id="KW-1133">Transmembrane helix</keyword>
<evidence type="ECO:0000313" key="3">
    <source>
        <dbReference type="Proteomes" id="UP000255326"/>
    </source>
</evidence>
<proteinExistence type="predicted"/>
<gene>
    <name evidence="2" type="ORF">DFR59_12416</name>
</gene>
<comment type="caution">
    <text evidence="2">The sequence shown here is derived from an EMBL/GenBank/DDBJ whole genome shotgun (WGS) entry which is preliminary data.</text>
</comment>
<accession>A0A370G247</accession>
<dbReference type="AlphaFoldDB" id="A0A370G247"/>
<sequence length="71" mass="8254">MLSLFQTYAVGLFLYFPEDKREYIPAGITMGIFVILAVIAFRVVVYISKKEEKKTKEIEEHYNKINGSKHP</sequence>
<evidence type="ECO:0000313" key="2">
    <source>
        <dbReference type="EMBL" id="RDI36929.1"/>
    </source>
</evidence>
<reference evidence="2 3" key="1">
    <citation type="submission" date="2018-07" db="EMBL/GenBank/DDBJ databases">
        <title>Genomic Encyclopedia of Type Strains, Phase IV (KMG-IV): sequencing the most valuable type-strain genomes for metagenomic binning, comparative biology and taxonomic classification.</title>
        <authorList>
            <person name="Goeker M."/>
        </authorList>
    </citation>
    <scope>NUCLEOTIDE SEQUENCE [LARGE SCALE GENOMIC DNA]</scope>
    <source>
        <strain evidence="2 3">DSM 25281</strain>
    </source>
</reference>
<dbReference type="Proteomes" id="UP000255326">
    <property type="component" value="Unassembled WGS sequence"/>
</dbReference>
<evidence type="ECO:0000256" key="1">
    <source>
        <dbReference type="SAM" id="Phobius"/>
    </source>
</evidence>